<keyword evidence="2" id="KW-0694">RNA-binding</keyword>
<dbReference type="SUPFAM" id="SSF69500">
    <property type="entry name" value="DTD-like"/>
    <property type="match status" value="1"/>
</dbReference>
<comment type="subcellular location">
    <subcellularLocation>
        <location evidence="2">Cytoplasm</location>
    </subcellularLocation>
</comment>
<protein>
    <recommendedName>
        <fullName evidence="2">D-aminoacyl-tRNA deacylase</fullName>
        <shortName evidence="2">DTD</shortName>
        <ecNumber evidence="2">3.1.1.96</ecNumber>
    </recommendedName>
    <alternativeName>
        <fullName evidence="2">Gly-tRNA(Ala) deacylase</fullName>
        <ecNumber evidence="2">3.1.1.-</ecNumber>
    </alternativeName>
</protein>
<dbReference type="EC" id="3.1.1.-" evidence="2"/>
<comment type="caution">
    <text evidence="3">The sequence shown here is derived from an EMBL/GenBank/DDBJ whole genome shotgun (WGS) entry which is preliminary data.</text>
</comment>
<comment type="catalytic activity">
    <reaction evidence="2">
        <text>a D-aminoacyl-tRNA + H2O = a tRNA + a D-alpha-amino acid + H(+)</text>
        <dbReference type="Rhea" id="RHEA:13953"/>
        <dbReference type="Rhea" id="RHEA-COMP:10123"/>
        <dbReference type="Rhea" id="RHEA-COMP:10124"/>
        <dbReference type="ChEBI" id="CHEBI:15377"/>
        <dbReference type="ChEBI" id="CHEBI:15378"/>
        <dbReference type="ChEBI" id="CHEBI:59871"/>
        <dbReference type="ChEBI" id="CHEBI:78442"/>
        <dbReference type="ChEBI" id="CHEBI:79333"/>
        <dbReference type="EC" id="3.1.1.96"/>
    </reaction>
</comment>
<organism evidence="3 4">
    <name type="scientific">Ornithinimicrobium pekingense</name>
    <dbReference type="NCBI Taxonomy" id="384677"/>
    <lineage>
        <taxon>Bacteria</taxon>
        <taxon>Bacillati</taxon>
        <taxon>Actinomycetota</taxon>
        <taxon>Actinomycetes</taxon>
        <taxon>Micrococcales</taxon>
        <taxon>Ornithinimicrobiaceae</taxon>
        <taxon>Ornithinimicrobium</taxon>
    </lineage>
</organism>
<comment type="function">
    <text evidence="2">An aminoacyl-tRNA editing enzyme that deacylates mischarged D-aminoacyl-tRNAs. Also deacylates mischarged glycyl-tRNA(Ala), protecting cells against glycine mischarging by AlaRS. Acts via tRNA-based rather than protein-based catalysis; rejects L-amino acids rather than detecting D-amino acids in the active site. By recycling D-aminoacyl-tRNA to D-amino acids and free tRNA molecules, this enzyme counteracts the toxicity associated with the formation of D-aminoacyl-tRNA entities in vivo and helps enforce protein L-homochirality.</text>
</comment>
<keyword evidence="2" id="KW-0820">tRNA-binding</keyword>
<comment type="catalytic activity">
    <reaction evidence="2">
        <text>glycyl-tRNA(Ala) + H2O = tRNA(Ala) + glycine + H(+)</text>
        <dbReference type="Rhea" id="RHEA:53744"/>
        <dbReference type="Rhea" id="RHEA-COMP:9657"/>
        <dbReference type="Rhea" id="RHEA-COMP:13640"/>
        <dbReference type="ChEBI" id="CHEBI:15377"/>
        <dbReference type="ChEBI" id="CHEBI:15378"/>
        <dbReference type="ChEBI" id="CHEBI:57305"/>
        <dbReference type="ChEBI" id="CHEBI:78442"/>
        <dbReference type="ChEBI" id="CHEBI:78522"/>
    </reaction>
</comment>
<dbReference type="InterPro" id="IPR003732">
    <property type="entry name" value="Daa-tRNA_deacyls_DTD"/>
</dbReference>
<evidence type="ECO:0000256" key="1">
    <source>
        <dbReference type="ARBA" id="ARBA00009673"/>
    </source>
</evidence>
<dbReference type="EC" id="3.1.1.96" evidence="2"/>
<dbReference type="HAMAP" id="MF_00518">
    <property type="entry name" value="Deacylase_Dtd"/>
    <property type="match status" value="1"/>
</dbReference>
<keyword evidence="4" id="KW-1185">Reference proteome</keyword>
<keyword evidence="2" id="KW-0378">Hydrolase</keyword>
<proteinExistence type="inferred from homology"/>
<gene>
    <name evidence="2 3" type="primary">dtd</name>
    <name evidence="3" type="ORF">GCM10011509_27100</name>
</gene>
<feature type="short sequence motif" description="Gly-cisPro motif, important for rejection of L-amino acids" evidence="2">
    <location>
        <begin position="129"/>
        <end position="130"/>
    </location>
</feature>
<dbReference type="EMBL" id="BMLB01000006">
    <property type="protein sequence ID" value="GGK77038.1"/>
    <property type="molecule type" value="Genomic_DNA"/>
</dbReference>
<comment type="similarity">
    <text evidence="1 2">Belongs to the DTD family.</text>
</comment>
<evidence type="ECO:0000313" key="3">
    <source>
        <dbReference type="EMBL" id="GGK77038.1"/>
    </source>
</evidence>
<sequence length="137" mass="14296">MLQRVSRASVTVDGEVVGAIGAGLVALVAATHDDGPKDVETVARKIAELRILPEETSVAETGAAVLVVSQFTLYGDTKKGRRPSWVRAAPGEVAEPLVDAVADALRGRGIEVATGRFGAMMQVELVNDGPFTVLVDT</sequence>
<comment type="domain">
    <text evidence="2">A Gly-cisPro motif from one monomer fits into the active site of the other monomer to allow specific chiral rejection of L-amino acids.</text>
</comment>
<accession>A0ABQ2FBV4</accession>
<comment type="subunit">
    <text evidence="2">Homodimer.</text>
</comment>
<evidence type="ECO:0000256" key="2">
    <source>
        <dbReference type="HAMAP-Rule" id="MF_00518"/>
    </source>
</evidence>
<dbReference type="NCBIfam" id="TIGR00256">
    <property type="entry name" value="D-aminoacyl-tRNA deacylase"/>
    <property type="match status" value="1"/>
</dbReference>
<dbReference type="PANTHER" id="PTHR10472">
    <property type="entry name" value="D-TYROSYL-TRNA TYR DEACYLASE"/>
    <property type="match status" value="1"/>
</dbReference>
<keyword evidence="2" id="KW-0963">Cytoplasm</keyword>
<dbReference type="PANTHER" id="PTHR10472:SF5">
    <property type="entry name" value="D-AMINOACYL-TRNA DEACYLASE 1"/>
    <property type="match status" value="1"/>
</dbReference>
<name>A0ABQ2FBV4_9MICO</name>
<evidence type="ECO:0000313" key="4">
    <source>
        <dbReference type="Proteomes" id="UP000662111"/>
    </source>
</evidence>
<reference evidence="4" key="1">
    <citation type="journal article" date="2019" name="Int. J. Syst. Evol. Microbiol.">
        <title>The Global Catalogue of Microorganisms (GCM) 10K type strain sequencing project: providing services to taxonomists for standard genome sequencing and annotation.</title>
        <authorList>
            <consortium name="The Broad Institute Genomics Platform"/>
            <consortium name="The Broad Institute Genome Sequencing Center for Infectious Disease"/>
            <person name="Wu L."/>
            <person name="Ma J."/>
        </authorList>
    </citation>
    <scope>NUCLEOTIDE SEQUENCE [LARGE SCALE GENOMIC DNA]</scope>
    <source>
        <strain evidence="4">CGMCC 1.5362</strain>
    </source>
</reference>
<dbReference type="Proteomes" id="UP000662111">
    <property type="component" value="Unassembled WGS sequence"/>
</dbReference>
<dbReference type="Gene3D" id="3.50.80.10">
    <property type="entry name" value="D-tyrosyl-tRNA(Tyr) deacylase"/>
    <property type="match status" value="1"/>
</dbReference>
<dbReference type="Pfam" id="PF02580">
    <property type="entry name" value="Tyr_Deacylase"/>
    <property type="match status" value="1"/>
</dbReference>
<dbReference type="InterPro" id="IPR023509">
    <property type="entry name" value="DTD-like_sf"/>
</dbReference>